<accession>A0A0V1DQ75</accession>
<feature type="compositionally biased region" description="Basic and acidic residues" evidence="1">
    <location>
        <begin position="1"/>
        <end position="14"/>
    </location>
</feature>
<evidence type="ECO:0000256" key="1">
    <source>
        <dbReference type="SAM" id="MobiDB-lite"/>
    </source>
</evidence>
<dbReference type="AlphaFoldDB" id="A0A0V1DQ75"/>
<sequence>MTNREAEQRSDFRNHPHTHHFSHSISLKKEMLAVFLLLSVNMTKSKAEQHNIFIQLFI</sequence>
<protein>
    <submittedName>
        <fullName evidence="2">Uncharacterized protein</fullName>
    </submittedName>
</protein>
<proteinExistence type="predicted"/>
<evidence type="ECO:0000313" key="3">
    <source>
        <dbReference type="Proteomes" id="UP000054632"/>
    </source>
</evidence>
<dbReference type="Proteomes" id="UP000054632">
    <property type="component" value="Unassembled WGS sequence"/>
</dbReference>
<dbReference type="EMBL" id="JYDR01001043">
    <property type="protein sequence ID" value="KRY63621.1"/>
    <property type="molecule type" value="Genomic_DNA"/>
</dbReference>
<organism evidence="2 3">
    <name type="scientific">Trichinella pseudospiralis</name>
    <name type="common">Parasitic roundworm</name>
    <dbReference type="NCBI Taxonomy" id="6337"/>
    <lineage>
        <taxon>Eukaryota</taxon>
        <taxon>Metazoa</taxon>
        <taxon>Ecdysozoa</taxon>
        <taxon>Nematoda</taxon>
        <taxon>Enoplea</taxon>
        <taxon>Dorylaimia</taxon>
        <taxon>Trichinellida</taxon>
        <taxon>Trichinellidae</taxon>
        <taxon>Trichinella</taxon>
    </lineage>
</organism>
<gene>
    <name evidence="2" type="ORF">T4A_13744</name>
</gene>
<name>A0A0V1DQ75_TRIPS</name>
<feature type="region of interest" description="Disordered" evidence="1">
    <location>
        <begin position="1"/>
        <end position="20"/>
    </location>
</feature>
<evidence type="ECO:0000313" key="2">
    <source>
        <dbReference type="EMBL" id="KRY63621.1"/>
    </source>
</evidence>
<comment type="caution">
    <text evidence="2">The sequence shown here is derived from an EMBL/GenBank/DDBJ whole genome shotgun (WGS) entry which is preliminary data.</text>
</comment>
<reference evidence="2 3" key="1">
    <citation type="submission" date="2015-01" db="EMBL/GenBank/DDBJ databases">
        <title>Evolution of Trichinella species and genotypes.</title>
        <authorList>
            <person name="Korhonen P.K."/>
            <person name="Edoardo P."/>
            <person name="Giuseppe L.R."/>
            <person name="Gasser R.B."/>
        </authorList>
    </citation>
    <scope>NUCLEOTIDE SEQUENCE [LARGE SCALE GENOMIC DNA]</scope>
    <source>
        <strain evidence="2">ISS13</strain>
    </source>
</reference>